<keyword evidence="2" id="KW-1185">Reference proteome</keyword>
<evidence type="ECO:0008006" key="3">
    <source>
        <dbReference type="Google" id="ProtNLM"/>
    </source>
</evidence>
<proteinExistence type="predicted"/>
<gene>
    <name evidence="1" type="ORF">J41TS12_50290</name>
</gene>
<reference evidence="1 2" key="1">
    <citation type="submission" date="2021-03" db="EMBL/GenBank/DDBJ databases">
        <title>Antimicrobial resistance genes in bacteria isolated from Japanese honey, and their potential for conferring macrolide and lincosamide resistance in the American foulbrood pathogen Paenibacillus larvae.</title>
        <authorList>
            <person name="Okamoto M."/>
            <person name="Kumagai M."/>
            <person name="Kanamori H."/>
            <person name="Takamatsu D."/>
        </authorList>
    </citation>
    <scope>NUCLEOTIDE SEQUENCE [LARGE SCALE GENOMIC DNA]</scope>
    <source>
        <strain evidence="1 2">J41TS12</strain>
    </source>
</reference>
<accession>A0A920CJZ1</accession>
<name>A0A920CJZ1_9BACL</name>
<dbReference type="AlphaFoldDB" id="A0A920CJZ1"/>
<dbReference type="InterPro" id="IPR023385">
    <property type="entry name" value="YopX-like_C"/>
</dbReference>
<evidence type="ECO:0000313" key="1">
    <source>
        <dbReference type="EMBL" id="GIO40168.1"/>
    </source>
</evidence>
<comment type="caution">
    <text evidence="1">The sequence shown here is derived from an EMBL/GenBank/DDBJ whole genome shotgun (WGS) entry which is preliminary data.</text>
</comment>
<dbReference type="EMBL" id="BORR01000037">
    <property type="protein sequence ID" value="GIO40168.1"/>
    <property type="molecule type" value="Genomic_DNA"/>
</dbReference>
<dbReference type="Gene3D" id="2.30.30.290">
    <property type="entry name" value="YopX-like domains"/>
    <property type="match status" value="1"/>
</dbReference>
<organism evidence="1 2">
    <name type="scientific">Paenibacillus antibioticophila</name>
    <dbReference type="NCBI Taxonomy" id="1274374"/>
    <lineage>
        <taxon>Bacteria</taxon>
        <taxon>Bacillati</taxon>
        <taxon>Bacillota</taxon>
        <taxon>Bacilli</taxon>
        <taxon>Bacillales</taxon>
        <taxon>Paenibacillaceae</taxon>
        <taxon>Paenibacillus</taxon>
    </lineage>
</organism>
<protein>
    <recommendedName>
        <fullName evidence="3">YopX protein domain-containing protein</fullName>
    </recommendedName>
</protein>
<dbReference type="RefSeq" id="WP_212944320.1">
    <property type="nucleotide sequence ID" value="NZ_BORR01000037.1"/>
</dbReference>
<sequence>MRDYLFRAKSTELLVGSDQWVYGFGVQKIEYTDGTFSYAMHSENGVLEVDPETAGQYTGCLDFYDGDIARSPGGAIGMITWHDSWCGFYFKQVLGHNECGELVWMISSVPLYNDLPRYTKLGNRFDNPELLEAVT</sequence>
<evidence type="ECO:0000313" key="2">
    <source>
        <dbReference type="Proteomes" id="UP000681162"/>
    </source>
</evidence>
<dbReference type="Proteomes" id="UP000681162">
    <property type="component" value="Unassembled WGS sequence"/>
</dbReference>
<dbReference type="SUPFAM" id="SSF159006">
    <property type="entry name" value="YopX-like"/>
    <property type="match status" value="1"/>
</dbReference>